<reference evidence="4 5" key="1">
    <citation type="submission" date="2018-07" db="EMBL/GenBank/DDBJ databases">
        <title>Desertimonas flava gen. nov. sp. nov.</title>
        <authorList>
            <person name="Liu S."/>
        </authorList>
    </citation>
    <scope>NUCLEOTIDE SEQUENCE [LARGE SCALE GENOMIC DNA]</scope>
    <source>
        <strain evidence="4 5">16Sb5-5</strain>
    </source>
</reference>
<evidence type="ECO:0000256" key="2">
    <source>
        <dbReference type="SAM" id="MobiDB-lite"/>
    </source>
</evidence>
<dbReference type="InterPro" id="IPR009061">
    <property type="entry name" value="DNA-bd_dom_put_sf"/>
</dbReference>
<gene>
    <name evidence="4" type="ORF">DT076_12060</name>
</gene>
<evidence type="ECO:0000259" key="3">
    <source>
        <dbReference type="PROSITE" id="PS50937"/>
    </source>
</evidence>
<accession>A0A367YVM8</accession>
<evidence type="ECO:0000313" key="4">
    <source>
        <dbReference type="EMBL" id="RCK69082.1"/>
    </source>
</evidence>
<dbReference type="Gene3D" id="1.10.1660.10">
    <property type="match status" value="1"/>
</dbReference>
<evidence type="ECO:0000313" key="5">
    <source>
        <dbReference type="Proteomes" id="UP000252770"/>
    </source>
</evidence>
<dbReference type="PROSITE" id="PS50937">
    <property type="entry name" value="HTH_MERR_2"/>
    <property type="match status" value="1"/>
</dbReference>
<dbReference type="GO" id="GO:0003700">
    <property type="term" value="F:DNA-binding transcription factor activity"/>
    <property type="evidence" value="ECO:0007669"/>
    <property type="project" value="InterPro"/>
</dbReference>
<dbReference type="InterPro" id="IPR047057">
    <property type="entry name" value="MerR_fam"/>
</dbReference>
<dbReference type="AlphaFoldDB" id="A0A367YVM8"/>
<name>A0A367YVM8_9ACTN</name>
<dbReference type="EMBL" id="QOUI01000007">
    <property type="protein sequence ID" value="RCK69082.1"/>
    <property type="molecule type" value="Genomic_DNA"/>
</dbReference>
<feature type="region of interest" description="Disordered" evidence="2">
    <location>
        <begin position="272"/>
        <end position="310"/>
    </location>
</feature>
<sequence>MVDVHRRRPRRGMSRQIGPAEFALATGLTPKALRLYAERGILEPASVAPGSGHRGYSAEQLHHGQLLGLLRQAGVPLSELGSARDFDHARWRDQLALRRQLEDFHLAVAERLAEPDLDALRPTTRTAPAQPWVGVVCRFELPEEPEGQLQTFAAMAADLPGVRRTLHEWSDAPPARWWTAAPDSPAPASSRVHEMVVARESATALDADAERAFAEHVRAHLGERAVPRTGVLPERREITFAPVEPRPLDPLEEATTGYLELLAFEEHRRRHQLDPLGRGPRRVSPSALVSPPGQEPPTTVFDVRPAAVEG</sequence>
<feature type="domain" description="HTH merR-type" evidence="3">
    <location>
        <begin position="21"/>
        <end position="86"/>
    </location>
</feature>
<keyword evidence="1" id="KW-0238">DNA-binding</keyword>
<dbReference type="SUPFAM" id="SSF46955">
    <property type="entry name" value="Putative DNA-binding domain"/>
    <property type="match status" value="1"/>
</dbReference>
<dbReference type="InterPro" id="IPR000551">
    <property type="entry name" value="MerR-type_HTH_dom"/>
</dbReference>
<dbReference type="PANTHER" id="PTHR30204:SF97">
    <property type="entry name" value="MERR FAMILY REGULATORY PROTEIN"/>
    <property type="match status" value="1"/>
</dbReference>
<keyword evidence="5" id="KW-1185">Reference proteome</keyword>
<dbReference type="Pfam" id="PF13411">
    <property type="entry name" value="MerR_1"/>
    <property type="match status" value="1"/>
</dbReference>
<dbReference type="GO" id="GO:0003677">
    <property type="term" value="F:DNA binding"/>
    <property type="evidence" value="ECO:0007669"/>
    <property type="project" value="UniProtKB-KW"/>
</dbReference>
<dbReference type="PANTHER" id="PTHR30204">
    <property type="entry name" value="REDOX-CYCLING DRUG-SENSING TRANSCRIPTIONAL ACTIVATOR SOXR"/>
    <property type="match status" value="1"/>
</dbReference>
<comment type="caution">
    <text evidence="4">The sequence shown here is derived from an EMBL/GenBank/DDBJ whole genome shotgun (WGS) entry which is preliminary data.</text>
</comment>
<dbReference type="SMART" id="SM00422">
    <property type="entry name" value="HTH_MERR"/>
    <property type="match status" value="1"/>
</dbReference>
<evidence type="ECO:0000256" key="1">
    <source>
        <dbReference type="ARBA" id="ARBA00023125"/>
    </source>
</evidence>
<organism evidence="4 5">
    <name type="scientific">Desertihabitans brevis</name>
    <dbReference type="NCBI Taxonomy" id="2268447"/>
    <lineage>
        <taxon>Bacteria</taxon>
        <taxon>Bacillati</taxon>
        <taxon>Actinomycetota</taxon>
        <taxon>Actinomycetes</taxon>
        <taxon>Propionibacteriales</taxon>
        <taxon>Propionibacteriaceae</taxon>
        <taxon>Desertihabitans</taxon>
    </lineage>
</organism>
<protein>
    <submittedName>
        <fullName evidence="4">MerR family transcriptional regulator</fullName>
    </submittedName>
</protein>
<dbReference type="Proteomes" id="UP000252770">
    <property type="component" value="Unassembled WGS sequence"/>
</dbReference>
<proteinExistence type="predicted"/>